<protein>
    <recommendedName>
        <fullName evidence="1">AB hydrolase-1 domain-containing protein</fullName>
    </recommendedName>
</protein>
<dbReference type="KEGG" id="dtm:BJL86_3180"/>
<accession>A0A173LQF3</accession>
<organism evidence="2 3">
    <name type="scientific">Dietzia timorensis</name>
    <dbReference type="NCBI Taxonomy" id="499555"/>
    <lineage>
        <taxon>Bacteria</taxon>
        <taxon>Bacillati</taxon>
        <taxon>Actinomycetota</taxon>
        <taxon>Actinomycetes</taxon>
        <taxon>Mycobacteriales</taxon>
        <taxon>Dietziaceae</taxon>
        <taxon>Dietzia</taxon>
    </lineage>
</organism>
<dbReference type="EMBL" id="CP015961">
    <property type="protein sequence ID" value="ANI93939.1"/>
    <property type="molecule type" value="Genomic_DNA"/>
</dbReference>
<dbReference type="RefSeq" id="WP_067478919.1">
    <property type="nucleotide sequence ID" value="NZ_CP015961.1"/>
</dbReference>
<keyword evidence="3" id="KW-1185">Reference proteome</keyword>
<dbReference type="Proteomes" id="UP000186104">
    <property type="component" value="Chromosome"/>
</dbReference>
<dbReference type="InterPro" id="IPR029058">
    <property type="entry name" value="AB_hydrolase_fold"/>
</dbReference>
<dbReference type="InterPro" id="IPR002918">
    <property type="entry name" value="Lipase_EstA/Esterase_EstB"/>
</dbReference>
<dbReference type="STRING" id="499555.BJL86_3180"/>
<evidence type="ECO:0000259" key="1">
    <source>
        <dbReference type="Pfam" id="PF00561"/>
    </source>
</evidence>
<evidence type="ECO:0000313" key="2">
    <source>
        <dbReference type="EMBL" id="ANI93939.1"/>
    </source>
</evidence>
<name>A0A173LQF3_9ACTN</name>
<dbReference type="PANTHER" id="PTHR32015:SF1">
    <property type="entry name" value="LIPASE"/>
    <property type="match status" value="1"/>
</dbReference>
<sequence length="304" mass="32856">MPSSARKPHVSYSFLAGAEFAIRFPGHQLPGVNKWNERPSEERPVPVVLIHGTAGSGTTNWYTLAPYLINRGFSVFTITYGALPDAKFPMSELGGLRDIAENSVPEVAGFVDKVLASTGAEQVDLVGHSQGCVVAGAIAKHARPGKVRKVVSLASPWHGVGSARLERMLTSMRLRQLVAGAFLAGESLVRGSKFLNDLWDPDGTPYARGVEYTNVATRFDEFVWPHTTSLVEPPQGGEYSVRNIVLQQGCMLDFVDHAALPSDPRAVDYVLDALDPGAGHKIRCLPVAPVHGGILPGWLTDRRL</sequence>
<evidence type="ECO:0000313" key="3">
    <source>
        <dbReference type="Proteomes" id="UP000186104"/>
    </source>
</evidence>
<dbReference type="Gene3D" id="3.40.50.1820">
    <property type="entry name" value="alpha/beta hydrolase"/>
    <property type="match status" value="1"/>
</dbReference>
<feature type="domain" description="AB hydrolase-1" evidence="1">
    <location>
        <begin position="46"/>
        <end position="183"/>
    </location>
</feature>
<gene>
    <name evidence="2" type="ORF">BJL86_3180</name>
</gene>
<dbReference type="SUPFAM" id="SSF53474">
    <property type="entry name" value="alpha/beta-Hydrolases"/>
    <property type="match status" value="1"/>
</dbReference>
<dbReference type="AlphaFoldDB" id="A0A173LQF3"/>
<dbReference type="InterPro" id="IPR000073">
    <property type="entry name" value="AB_hydrolase_1"/>
</dbReference>
<proteinExistence type="predicted"/>
<dbReference type="Pfam" id="PF00561">
    <property type="entry name" value="Abhydrolase_1"/>
    <property type="match status" value="1"/>
</dbReference>
<dbReference type="PANTHER" id="PTHR32015">
    <property type="entry name" value="FASTING INDUCED LIPASE"/>
    <property type="match status" value="1"/>
</dbReference>
<dbReference type="GO" id="GO:0016298">
    <property type="term" value="F:lipase activity"/>
    <property type="evidence" value="ECO:0007669"/>
    <property type="project" value="TreeGrafter"/>
</dbReference>
<dbReference type="GO" id="GO:0016042">
    <property type="term" value="P:lipid catabolic process"/>
    <property type="evidence" value="ECO:0007669"/>
    <property type="project" value="InterPro"/>
</dbReference>
<reference evidence="2 3" key="1">
    <citation type="submission" date="2016-06" db="EMBL/GenBank/DDBJ databases">
        <title>Complete genome sequence of a saline-alkali tolerant type strain Dietzia timorensis ID05-A0528T.</title>
        <authorList>
            <person name="Wu X."/>
        </authorList>
    </citation>
    <scope>NUCLEOTIDE SEQUENCE [LARGE SCALE GENOMIC DNA]</scope>
    <source>
        <strain evidence="2 3">ID05-A0528</strain>
    </source>
</reference>